<proteinExistence type="predicted"/>
<comment type="caution">
    <text evidence="3">The sequence shown here is derived from an EMBL/GenBank/DDBJ whole genome shotgun (WGS) entry which is preliminary data.</text>
</comment>
<organism evidence="3 4">
    <name type="scientific">Peribacillus faecalis</name>
    <dbReference type="NCBI Taxonomy" id="2772559"/>
    <lineage>
        <taxon>Bacteria</taxon>
        <taxon>Bacillati</taxon>
        <taxon>Bacillota</taxon>
        <taxon>Bacilli</taxon>
        <taxon>Bacillales</taxon>
        <taxon>Bacillaceae</taxon>
        <taxon>Peribacillus</taxon>
    </lineage>
</organism>
<dbReference type="RefSeq" id="WP_190999784.1">
    <property type="nucleotide sequence ID" value="NZ_JACXSI010000066.1"/>
</dbReference>
<dbReference type="Gene3D" id="3.60.21.10">
    <property type="match status" value="1"/>
</dbReference>
<dbReference type="Pfam" id="PF00149">
    <property type="entry name" value="Metallophos"/>
    <property type="match status" value="1"/>
</dbReference>
<dbReference type="InterPro" id="IPR041796">
    <property type="entry name" value="Mre11_N"/>
</dbReference>
<dbReference type="PIRSF" id="PIRSF033091">
    <property type="entry name" value="Pesterase_YhaO"/>
    <property type="match status" value="1"/>
</dbReference>
<keyword evidence="3" id="KW-0540">Nuclease</keyword>
<dbReference type="InterPro" id="IPR029052">
    <property type="entry name" value="Metallo-depent_PP-like"/>
</dbReference>
<keyword evidence="4" id="KW-1185">Reference proteome</keyword>
<protein>
    <submittedName>
        <fullName evidence="3">DNA repair exonuclease</fullName>
    </submittedName>
</protein>
<sequence>MKEITFIHAADLHLDSPFKGLRKLPEELYQHIKQSTFESLQKLIDEAITREVDFVLFSGDLYDGENRNLHTQVKFRKEMERLNQHGIQVFIIHGNHDHLSGKWISIEQPSNVHIFAGQSEVKEFRKEDSLTYIYGYSYPTQHVNQSIVDKYEKKPGADYHIGMLHGSAEGQSEHSRYAPFTVDELMEKSFDYWALGHIHKRQELALSPPIIYPGNIQGRHKKESGVKGCYYVKIKGKHAELDFVPTSTIVWDTLNISLEENCSFDDLLKNCRTMMEQARQESYSMLVELKFNRYTDFMKHENFRHDLLEILQEDEEYKQHFVYPYAISVQETAVQDGSHPIVGLINSYEWTEQDLFEAIQPLYKHSLGRKYITELSSDEKKQLIIEAQEMLTMLLSRGGHE</sequence>
<dbReference type="PANTHER" id="PTHR30337">
    <property type="entry name" value="COMPONENT OF ATP-DEPENDENT DSDNA EXONUCLEASE"/>
    <property type="match status" value="1"/>
</dbReference>
<dbReference type="CDD" id="cd00840">
    <property type="entry name" value="MPP_Mre11_N"/>
    <property type="match status" value="1"/>
</dbReference>
<keyword evidence="1" id="KW-0378">Hydrolase</keyword>
<keyword evidence="3" id="KW-0269">Exonuclease</keyword>
<reference evidence="3" key="1">
    <citation type="submission" date="2020-09" db="EMBL/GenBank/DDBJ databases">
        <title>Bacillus faecalis sp. nov., a moderately halophilic bacterium isolated from cow faeces.</title>
        <authorList>
            <person name="Jiang L."/>
            <person name="Lee J."/>
        </authorList>
    </citation>
    <scope>NUCLEOTIDE SEQUENCE</scope>
    <source>
        <strain evidence="3">AGMB 02131</strain>
    </source>
</reference>
<dbReference type="SUPFAM" id="SSF56300">
    <property type="entry name" value="Metallo-dependent phosphatases"/>
    <property type="match status" value="1"/>
</dbReference>
<gene>
    <name evidence="3" type="ORF">IEO70_18130</name>
</gene>
<evidence type="ECO:0000259" key="2">
    <source>
        <dbReference type="Pfam" id="PF00149"/>
    </source>
</evidence>
<evidence type="ECO:0000313" key="3">
    <source>
        <dbReference type="EMBL" id="MBD3110247.1"/>
    </source>
</evidence>
<feature type="domain" description="Calcineurin-like phosphoesterase" evidence="2">
    <location>
        <begin position="5"/>
        <end position="200"/>
    </location>
</feature>
<accession>A0A927D0Z6</accession>
<dbReference type="AlphaFoldDB" id="A0A927D0Z6"/>
<evidence type="ECO:0000313" key="4">
    <source>
        <dbReference type="Proteomes" id="UP000602076"/>
    </source>
</evidence>
<dbReference type="InterPro" id="IPR050535">
    <property type="entry name" value="DNA_Repair-Maintenance_Comp"/>
</dbReference>
<dbReference type="Proteomes" id="UP000602076">
    <property type="component" value="Unassembled WGS sequence"/>
</dbReference>
<dbReference type="GO" id="GO:0004527">
    <property type="term" value="F:exonuclease activity"/>
    <property type="evidence" value="ECO:0007669"/>
    <property type="project" value="UniProtKB-KW"/>
</dbReference>
<name>A0A927D0Z6_9BACI</name>
<evidence type="ECO:0000256" key="1">
    <source>
        <dbReference type="ARBA" id="ARBA00022801"/>
    </source>
</evidence>
<dbReference type="InterPro" id="IPR004843">
    <property type="entry name" value="Calcineurin-like_PHP"/>
</dbReference>
<dbReference type="PANTHER" id="PTHR30337:SF7">
    <property type="entry name" value="PHOSPHOESTERASE"/>
    <property type="match status" value="1"/>
</dbReference>
<dbReference type="InterPro" id="IPR014576">
    <property type="entry name" value="Pesterase_YhaO"/>
</dbReference>
<dbReference type="EMBL" id="JACXSI010000066">
    <property type="protein sequence ID" value="MBD3110247.1"/>
    <property type="molecule type" value="Genomic_DNA"/>
</dbReference>